<feature type="transmembrane region" description="Helical" evidence="6">
    <location>
        <begin position="330"/>
        <end position="348"/>
    </location>
</feature>
<organism evidence="8 9">
    <name type="scientific">Vandammella animalimorsus</name>
    <dbReference type="NCBI Taxonomy" id="2029117"/>
    <lineage>
        <taxon>Bacteria</taxon>
        <taxon>Pseudomonadati</taxon>
        <taxon>Pseudomonadota</taxon>
        <taxon>Betaproteobacteria</taxon>
        <taxon>Burkholderiales</taxon>
        <taxon>Comamonadaceae</taxon>
        <taxon>Vandammella</taxon>
    </lineage>
</organism>
<feature type="transmembrane region" description="Helical" evidence="6">
    <location>
        <begin position="61"/>
        <end position="90"/>
    </location>
</feature>
<feature type="transmembrane region" description="Helical" evidence="6">
    <location>
        <begin position="360"/>
        <end position="384"/>
    </location>
</feature>
<evidence type="ECO:0000313" key="8">
    <source>
        <dbReference type="EMBL" id="RMX10612.1"/>
    </source>
</evidence>
<name>A0A3M6R5H1_9BURK</name>
<evidence type="ECO:0000256" key="3">
    <source>
        <dbReference type="ARBA" id="ARBA00022692"/>
    </source>
</evidence>
<evidence type="ECO:0000256" key="6">
    <source>
        <dbReference type="SAM" id="Phobius"/>
    </source>
</evidence>
<dbReference type="OrthoDB" id="9766267at2"/>
<sequence length="473" mass="50148">MPQSQPVSHPAADPAADPAAAAARLPTGLRGLLITLLAALLAFGLYHVLPYEEMVNRGLAILCFVAVLWFTEAVHITVTALVVPLLALLFKIPGMDTRSVLAHFADPIIFVFFGGFALATALHIQKLDRKIALWVISLSRGNMRVAVLLLFAVTAFLSMWISNTATAAMMLPLALGLMGHIDRDRQRKTFVFVLLGIGYCASIGGMGTYVGSPPNGIAARALGLDFWGWMSLGLPIMLLLLPANLLALYAVLRPDFSQRVDARQQECIAWTAQRVLTVMVFLVTAAAWIMGSAIQQATGIASIDSFIALAAAVAVVLLGTVQWGEVVEHTNWSVLMLFGGGIALSTLVKNSGASAALGETVAMTFGQAHPLVVVAVVAVFIIFLTEFTSNTASAALLVPVFAGIAVELGMPRQMLVMVIGIGASCAFMLPVATPPNAIVFGSGLIRPQEMMRAGLVLNLLSAAVVSLWAYFLL</sequence>
<accession>A0A3M6R5H1</accession>
<feature type="transmembrane region" description="Helical" evidence="6">
    <location>
        <begin position="415"/>
        <end position="433"/>
    </location>
</feature>
<keyword evidence="3 6" id="KW-0812">Transmembrane</keyword>
<keyword evidence="5 6" id="KW-0472">Membrane</keyword>
<dbReference type="InterPro" id="IPR031312">
    <property type="entry name" value="Na/sul_symport_CS"/>
</dbReference>
<feature type="transmembrane region" description="Helical" evidence="6">
    <location>
        <begin position="31"/>
        <end position="49"/>
    </location>
</feature>
<evidence type="ECO:0000256" key="1">
    <source>
        <dbReference type="ARBA" id="ARBA00004141"/>
    </source>
</evidence>
<feature type="transmembrane region" description="Helical" evidence="6">
    <location>
        <begin position="102"/>
        <end position="124"/>
    </location>
</feature>
<dbReference type="Proteomes" id="UP000275180">
    <property type="component" value="Unassembled WGS sequence"/>
</dbReference>
<comment type="subcellular location">
    <subcellularLocation>
        <location evidence="1">Membrane</location>
        <topology evidence="1">Multi-pass membrane protein</topology>
    </subcellularLocation>
</comment>
<reference evidence="8 9" key="1">
    <citation type="submission" date="2018-10" db="EMBL/GenBank/DDBJ databases">
        <title>Comamonadaceae CDC group NO-1 genome sequencing and assembly.</title>
        <authorList>
            <person name="Bernier A.-M."/>
            <person name="Bernard K."/>
        </authorList>
    </citation>
    <scope>NUCLEOTIDE SEQUENCE [LARGE SCALE GENOMIC DNA]</scope>
    <source>
        <strain evidence="8 9">NML180582</strain>
    </source>
</reference>
<proteinExistence type="predicted"/>
<feature type="transmembrane region" description="Helical" evidence="6">
    <location>
        <begin position="390"/>
        <end position="408"/>
    </location>
</feature>
<dbReference type="CDD" id="cd01115">
    <property type="entry name" value="SLC13_permease"/>
    <property type="match status" value="1"/>
</dbReference>
<dbReference type="InterPro" id="IPR004680">
    <property type="entry name" value="Cit_transptr-like_dom"/>
</dbReference>
<dbReference type="Pfam" id="PF03600">
    <property type="entry name" value="CitMHS"/>
    <property type="match status" value="1"/>
</dbReference>
<dbReference type="PANTHER" id="PTHR10283">
    <property type="entry name" value="SOLUTE CARRIER FAMILY 13 MEMBER"/>
    <property type="match status" value="1"/>
</dbReference>
<protein>
    <submittedName>
        <fullName evidence="8">SLC13/DASS family transporter</fullName>
    </submittedName>
</protein>
<dbReference type="GO" id="GO:0015141">
    <property type="term" value="F:succinate transmembrane transporter activity"/>
    <property type="evidence" value="ECO:0007669"/>
    <property type="project" value="UniProtKB-ARBA"/>
</dbReference>
<evidence type="ECO:0000256" key="2">
    <source>
        <dbReference type="ARBA" id="ARBA00022448"/>
    </source>
</evidence>
<comment type="caution">
    <text evidence="8">The sequence shown here is derived from an EMBL/GenBank/DDBJ whole genome shotgun (WGS) entry which is preliminary data.</text>
</comment>
<dbReference type="NCBIfam" id="TIGR00785">
    <property type="entry name" value="dass"/>
    <property type="match status" value="1"/>
</dbReference>
<keyword evidence="4 6" id="KW-1133">Transmembrane helix</keyword>
<feature type="transmembrane region" description="Helical" evidence="6">
    <location>
        <begin position="272"/>
        <end position="294"/>
    </location>
</feature>
<feature type="transmembrane region" description="Helical" evidence="6">
    <location>
        <begin position="453"/>
        <end position="472"/>
    </location>
</feature>
<feature type="transmembrane region" description="Helical" evidence="6">
    <location>
        <begin position="190"/>
        <end position="211"/>
    </location>
</feature>
<feature type="transmembrane region" description="Helical" evidence="6">
    <location>
        <begin position="145"/>
        <end position="170"/>
    </location>
</feature>
<dbReference type="EMBL" id="RDQJ01000022">
    <property type="protein sequence ID" value="RMX10612.1"/>
    <property type="molecule type" value="Genomic_DNA"/>
</dbReference>
<dbReference type="PANTHER" id="PTHR10283:SF82">
    <property type="entry name" value="SOLUTE CARRIER FAMILY 13 MEMBER 2"/>
    <property type="match status" value="1"/>
</dbReference>
<feature type="transmembrane region" description="Helical" evidence="6">
    <location>
        <begin position="232"/>
        <end position="252"/>
    </location>
</feature>
<evidence type="ECO:0000256" key="5">
    <source>
        <dbReference type="ARBA" id="ARBA00023136"/>
    </source>
</evidence>
<dbReference type="RefSeq" id="WP_122245633.1">
    <property type="nucleotide sequence ID" value="NZ_RDQJ01000022.1"/>
</dbReference>
<dbReference type="GO" id="GO:0005886">
    <property type="term" value="C:plasma membrane"/>
    <property type="evidence" value="ECO:0007669"/>
    <property type="project" value="TreeGrafter"/>
</dbReference>
<feature type="transmembrane region" description="Helical" evidence="6">
    <location>
        <begin position="306"/>
        <end position="324"/>
    </location>
</feature>
<dbReference type="PROSITE" id="PS01271">
    <property type="entry name" value="NA_SULFATE"/>
    <property type="match status" value="1"/>
</dbReference>
<gene>
    <name evidence="8" type="ORF">EBQ34_12005</name>
</gene>
<dbReference type="InterPro" id="IPR001898">
    <property type="entry name" value="SLC13A/DASS"/>
</dbReference>
<dbReference type="AlphaFoldDB" id="A0A3M6R5H1"/>
<evidence type="ECO:0000256" key="4">
    <source>
        <dbReference type="ARBA" id="ARBA00022989"/>
    </source>
</evidence>
<evidence type="ECO:0000313" key="9">
    <source>
        <dbReference type="Proteomes" id="UP000275180"/>
    </source>
</evidence>
<keyword evidence="2" id="KW-0813">Transport</keyword>
<feature type="domain" description="Citrate transporter-like" evidence="7">
    <location>
        <begin position="67"/>
        <end position="409"/>
    </location>
</feature>
<evidence type="ECO:0000259" key="7">
    <source>
        <dbReference type="Pfam" id="PF03600"/>
    </source>
</evidence>